<protein>
    <submittedName>
        <fullName evidence="1">Uncharacterized protein</fullName>
    </submittedName>
</protein>
<reference evidence="1 2" key="1">
    <citation type="journal article" date="2023" name="G3 (Bethesda)">
        <title>A chromosome-length genome assembly and annotation of blackberry (Rubus argutus, cv. 'Hillquist').</title>
        <authorList>
            <person name="Bruna T."/>
            <person name="Aryal R."/>
            <person name="Dudchenko O."/>
            <person name="Sargent D.J."/>
            <person name="Mead D."/>
            <person name="Buti M."/>
            <person name="Cavallini A."/>
            <person name="Hytonen T."/>
            <person name="Andres J."/>
            <person name="Pham M."/>
            <person name="Weisz D."/>
            <person name="Mascagni F."/>
            <person name="Usai G."/>
            <person name="Natali L."/>
            <person name="Bassil N."/>
            <person name="Fernandez G.E."/>
            <person name="Lomsadze A."/>
            <person name="Armour M."/>
            <person name="Olukolu B."/>
            <person name="Poorten T."/>
            <person name="Britton C."/>
            <person name="Davik J."/>
            <person name="Ashrafi H."/>
            <person name="Aiden E.L."/>
            <person name="Borodovsky M."/>
            <person name="Worthington M."/>
        </authorList>
    </citation>
    <scope>NUCLEOTIDE SEQUENCE [LARGE SCALE GENOMIC DNA]</scope>
    <source>
        <strain evidence="1">PI 553951</strain>
    </source>
</reference>
<accession>A0AAW1X7B7</accession>
<sequence>MGRCGFNLHGHRGGDDVVLVWDGFLTASGAVDFAASGWDACGLGLTAMWQGPVGDAARDGGESLVVGAWERLVWVLMNGEGEIE</sequence>
<gene>
    <name evidence="1" type="ORF">M0R45_019548</name>
</gene>
<proteinExistence type="predicted"/>
<evidence type="ECO:0000313" key="1">
    <source>
        <dbReference type="EMBL" id="KAK9932305.1"/>
    </source>
</evidence>
<name>A0AAW1X7B7_RUBAR</name>
<evidence type="ECO:0000313" key="2">
    <source>
        <dbReference type="Proteomes" id="UP001457282"/>
    </source>
</evidence>
<dbReference type="AlphaFoldDB" id="A0AAW1X7B7"/>
<keyword evidence="2" id="KW-1185">Reference proteome</keyword>
<dbReference type="Proteomes" id="UP001457282">
    <property type="component" value="Unassembled WGS sequence"/>
</dbReference>
<dbReference type="EMBL" id="JBEDUW010000004">
    <property type="protein sequence ID" value="KAK9932305.1"/>
    <property type="molecule type" value="Genomic_DNA"/>
</dbReference>
<comment type="caution">
    <text evidence="1">The sequence shown here is derived from an EMBL/GenBank/DDBJ whole genome shotgun (WGS) entry which is preliminary data.</text>
</comment>
<organism evidence="1 2">
    <name type="scientific">Rubus argutus</name>
    <name type="common">Southern blackberry</name>
    <dbReference type="NCBI Taxonomy" id="59490"/>
    <lineage>
        <taxon>Eukaryota</taxon>
        <taxon>Viridiplantae</taxon>
        <taxon>Streptophyta</taxon>
        <taxon>Embryophyta</taxon>
        <taxon>Tracheophyta</taxon>
        <taxon>Spermatophyta</taxon>
        <taxon>Magnoliopsida</taxon>
        <taxon>eudicotyledons</taxon>
        <taxon>Gunneridae</taxon>
        <taxon>Pentapetalae</taxon>
        <taxon>rosids</taxon>
        <taxon>fabids</taxon>
        <taxon>Rosales</taxon>
        <taxon>Rosaceae</taxon>
        <taxon>Rosoideae</taxon>
        <taxon>Rosoideae incertae sedis</taxon>
        <taxon>Rubus</taxon>
    </lineage>
</organism>